<evidence type="ECO:0000256" key="2">
    <source>
        <dbReference type="ARBA" id="ARBA00006706"/>
    </source>
</evidence>
<organism evidence="8 9">
    <name type="scientific">Taylorella equigenitalis (strain MCE9)</name>
    <dbReference type="NCBI Taxonomy" id="937774"/>
    <lineage>
        <taxon>Bacteria</taxon>
        <taxon>Pseudomonadati</taxon>
        <taxon>Pseudomonadota</taxon>
        <taxon>Betaproteobacteria</taxon>
        <taxon>Burkholderiales</taxon>
        <taxon>Alcaligenaceae</taxon>
        <taxon>Taylorella</taxon>
    </lineage>
</organism>
<gene>
    <name evidence="8" type="ordered locus">TEQUI_0085</name>
</gene>
<keyword evidence="6" id="KW-0414">Isoprene biosynthesis</keyword>
<dbReference type="EC" id="2.5.1.1" evidence="8"/>
<dbReference type="Proteomes" id="UP000007472">
    <property type="component" value="Chromosome"/>
</dbReference>
<dbReference type="FunFam" id="1.10.600.10:FF:000001">
    <property type="entry name" value="Geranylgeranyl diphosphate synthase"/>
    <property type="match status" value="1"/>
</dbReference>
<sequence length="303" mass="34002">MILVSKTSHFDSWLEEVVKFSNRHLEEIFSSLHDVPPKLLEVMRYATLGPGKRLRAALVLATYEVFQTTSPDSYDDYISRVVCSIELIHAYSLVHDDLPCMDDDDLRRGRPTCHVKYGEAMALLAADALQPLSYEHLLGSHIDSKLLVSSTKELLRATGATGMVGGQVIDILNISNHMDLEALKDMHSRKTGALIQACVEVVSILFKDSSLYYEELKRYSEYIGIAYQVVDDILDATQDSDTLGKTAGKDQQNNKPTYVTILGLDEARNLAKSLYENALKSLESVPNSNRLKELAHYIIMRNF</sequence>
<comment type="similarity">
    <text evidence="2 7">Belongs to the FPP/GGPP synthase family.</text>
</comment>
<dbReference type="InterPro" id="IPR033749">
    <property type="entry name" value="Polyprenyl_synt_CS"/>
</dbReference>
<keyword evidence="5" id="KW-0460">Magnesium</keyword>
<evidence type="ECO:0000256" key="4">
    <source>
        <dbReference type="ARBA" id="ARBA00022723"/>
    </source>
</evidence>
<keyword evidence="3 7" id="KW-0808">Transferase</keyword>
<protein>
    <submittedName>
        <fullName evidence="8">Octaprenyl-diphosphate synthase</fullName>
        <ecNumber evidence="8">2.5.1.1</ecNumber>
        <ecNumber evidence="8">2.5.1.10</ecNumber>
        <ecNumber evidence="8">2.5.1.29</ecNumber>
    </submittedName>
</protein>
<dbReference type="PANTHER" id="PTHR43281">
    <property type="entry name" value="FARNESYL DIPHOSPHATE SYNTHASE"/>
    <property type="match status" value="1"/>
</dbReference>
<dbReference type="InterPro" id="IPR008949">
    <property type="entry name" value="Isoprenoid_synthase_dom_sf"/>
</dbReference>
<dbReference type="InterPro" id="IPR053378">
    <property type="entry name" value="Prenyl_diphosphate_synthase"/>
</dbReference>
<dbReference type="PANTHER" id="PTHR43281:SF1">
    <property type="entry name" value="FARNESYL DIPHOSPHATE SYNTHASE"/>
    <property type="match status" value="1"/>
</dbReference>
<name>A0A654KF53_TAYEM</name>
<dbReference type="NCBIfam" id="NF045485">
    <property type="entry name" value="FPPsyn"/>
    <property type="match status" value="1"/>
</dbReference>
<evidence type="ECO:0000256" key="5">
    <source>
        <dbReference type="ARBA" id="ARBA00022842"/>
    </source>
</evidence>
<dbReference type="Pfam" id="PF00348">
    <property type="entry name" value="polyprenyl_synt"/>
    <property type="match status" value="1"/>
</dbReference>
<dbReference type="PROSITE" id="PS00723">
    <property type="entry name" value="POLYPRENYL_SYNTHASE_1"/>
    <property type="match status" value="1"/>
</dbReference>
<dbReference type="EMBL" id="CP002456">
    <property type="protein sequence ID" value="ADU91041.1"/>
    <property type="molecule type" value="Genomic_DNA"/>
</dbReference>
<dbReference type="KEGG" id="teq:TEQUI_0085"/>
<dbReference type="PROSITE" id="PS00444">
    <property type="entry name" value="POLYPRENYL_SYNTHASE_2"/>
    <property type="match status" value="1"/>
</dbReference>
<dbReference type="SFLD" id="SFLDG01017">
    <property type="entry name" value="Polyprenyl_Transferase_Like"/>
    <property type="match status" value="1"/>
</dbReference>
<evidence type="ECO:0000256" key="7">
    <source>
        <dbReference type="RuleBase" id="RU004466"/>
    </source>
</evidence>
<evidence type="ECO:0000313" key="9">
    <source>
        <dbReference type="Proteomes" id="UP000007472"/>
    </source>
</evidence>
<dbReference type="SFLD" id="SFLDS00005">
    <property type="entry name" value="Isoprenoid_Synthase_Type_I"/>
    <property type="match status" value="1"/>
</dbReference>
<dbReference type="GO" id="GO:0004337">
    <property type="term" value="F:(2E,6E)-farnesyl diphosphate synthase activity"/>
    <property type="evidence" value="ECO:0007669"/>
    <property type="project" value="UniProtKB-EC"/>
</dbReference>
<reference evidence="8 9" key="1">
    <citation type="journal article" date="2011" name="J. Bacteriol.">
        <title>Genome sequence of Taylorella equigenitalis MCE9, the causative agent of contagious equine metritis.</title>
        <authorList>
            <person name="Hebert L."/>
            <person name="Moumen B."/>
            <person name="Duquesne F."/>
            <person name="Breuil M.F."/>
            <person name="Laugier C."/>
            <person name="Batto J.M."/>
            <person name="Renault P."/>
            <person name="Petry S."/>
        </authorList>
    </citation>
    <scope>NUCLEOTIDE SEQUENCE [LARGE SCALE GENOMIC DNA]</scope>
    <source>
        <strain evidence="8 9">MCE9</strain>
    </source>
</reference>
<dbReference type="EC" id="2.5.1.29" evidence="8"/>
<proteinExistence type="inferred from homology"/>
<evidence type="ECO:0000256" key="3">
    <source>
        <dbReference type="ARBA" id="ARBA00022679"/>
    </source>
</evidence>
<dbReference type="EC" id="2.5.1.10" evidence="8"/>
<keyword evidence="4" id="KW-0479">Metal-binding</keyword>
<evidence type="ECO:0000256" key="6">
    <source>
        <dbReference type="ARBA" id="ARBA00023229"/>
    </source>
</evidence>
<evidence type="ECO:0000313" key="8">
    <source>
        <dbReference type="EMBL" id="ADU91041.1"/>
    </source>
</evidence>
<evidence type="ECO:0000256" key="1">
    <source>
        <dbReference type="ARBA" id="ARBA00001946"/>
    </source>
</evidence>
<dbReference type="GO" id="GO:0046872">
    <property type="term" value="F:metal ion binding"/>
    <property type="evidence" value="ECO:0007669"/>
    <property type="project" value="UniProtKB-KW"/>
</dbReference>
<dbReference type="GO" id="GO:0004161">
    <property type="term" value="F:dimethylallyltranstransferase activity"/>
    <property type="evidence" value="ECO:0007669"/>
    <property type="project" value="UniProtKB-EC"/>
</dbReference>
<dbReference type="GO" id="GO:0004311">
    <property type="term" value="F:geranylgeranyl diphosphate synthase activity"/>
    <property type="evidence" value="ECO:0007669"/>
    <property type="project" value="UniProtKB-EC"/>
</dbReference>
<dbReference type="InterPro" id="IPR000092">
    <property type="entry name" value="Polyprenyl_synt"/>
</dbReference>
<dbReference type="GO" id="GO:0005737">
    <property type="term" value="C:cytoplasm"/>
    <property type="evidence" value="ECO:0007669"/>
    <property type="project" value="UniProtKB-ARBA"/>
</dbReference>
<dbReference type="GO" id="GO:0016114">
    <property type="term" value="P:terpenoid biosynthetic process"/>
    <property type="evidence" value="ECO:0007669"/>
    <property type="project" value="UniProtKB-ARBA"/>
</dbReference>
<dbReference type="CDD" id="cd00685">
    <property type="entry name" value="Trans_IPPS_HT"/>
    <property type="match status" value="1"/>
</dbReference>
<accession>A0A654KF53</accession>
<dbReference type="AlphaFoldDB" id="A0A654KF53"/>
<comment type="cofactor">
    <cofactor evidence="1">
        <name>Mg(2+)</name>
        <dbReference type="ChEBI" id="CHEBI:18420"/>
    </cofactor>
</comment>
<dbReference type="Gene3D" id="1.10.600.10">
    <property type="entry name" value="Farnesyl Diphosphate Synthase"/>
    <property type="match status" value="1"/>
</dbReference>
<dbReference type="SUPFAM" id="SSF48576">
    <property type="entry name" value="Terpenoid synthases"/>
    <property type="match status" value="1"/>
</dbReference>